<comment type="catalytic activity">
    <reaction evidence="1">
        <text>Hydrolysis of (1-&gt;3)-beta-D-glucosidic linkages in (1-&gt;3)-beta-D-glucans.</text>
        <dbReference type="EC" id="3.2.1.39"/>
    </reaction>
</comment>
<evidence type="ECO:0000256" key="8">
    <source>
        <dbReference type="SAM" id="MobiDB-lite"/>
    </source>
</evidence>
<keyword evidence="5" id="KW-0378">Hydrolase</keyword>
<feature type="compositionally biased region" description="Low complexity" evidence="8">
    <location>
        <begin position="194"/>
        <end position="216"/>
    </location>
</feature>
<evidence type="ECO:0000256" key="1">
    <source>
        <dbReference type="ARBA" id="ARBA00000382"/>
    </source>
</evidence>
<dbReference type="Proteomes" id="UP000799429">
    <property type="component" value="Unassembled WGS sequence"/>
</dbReference>
<comment type="caution">
    <text evidence="12">The sequence shown here is derived from an EMBL/GenBank/DDBJ whole genome shotgun (WGS) entry which is preliminary data.</text>
</comment>
<reference evidence="12" key="1">
    <citation type="journal article" date="2020" name="Stud. Mycol.">
        <title>101 Dothideomycetes genomes: a test case for predicting lifestyles and emergence of pathogens.</title>
        <authorList>
            <person name="Haridas S."/>
            <person name="Albert R."/>
            <person name="Binder M."/>
            <person name="Bloem J."/>
            <person name="Labutti K."/>
            <person name="Salamov A."/>
            <person name="Andreopoulos B."/>
            <person name="Baker S."/>
            <person name="Barry K."/>
            <person name="Bills G."/>
            <person name="Bluhm B."/>
            <person name="Cannon C."/>
            <person name="Castanera R."/>
            <person name="Culley D."/>
            <person name="Daum C."/>
            <person name="Ezra D."/>
            <person name="Gonzalez J."/>
            <person name="Henrissat B."/>
            <person name="Kuo A."/>
            <person name="Liang C."/>
            <person name="Lipzen A."/>
            <person name="Lutzoni F."/>
            <person name="Magnuson J."/>
            <person name="Mondo S."/>
            <person name="Nolan M."/>
            <person name="Ohm R."/>
            <person name="Pangilinan J."/>
            <person name="Park H.-J."/>
            <person name="Ramirez L."/>
            <person name="Alfaro M."/>
            <person name="Sun H."/>
            <person name="Tritt A."/>
            <person name="Yoshinaga Y."/>
            <person name="Zwiers L.-H."/>
            <person name="Turgeon B."/>
            <person name="Goodwin S."/>
            <person name="Spatafora J."/>
            <person name="Crous P."/>
            <person name="Grigoriev I."/>
        </authorList>
    </citation>
    <scope>NUCLEOTIDE SEQUENCE</scope>
    <source>
        <strain evidence="12">CBS 101060</strain>
    </source>
</reference>
<evidence type="ECO:0000313" key="12">
    <source>
        <dbReference type="EMBL" id="KAF2836376.1"/>
    </source>
</evidence>
<dbReference type="OrthoDB" id="118256at2759"/>
<dbReference type="InterPro" id="IPR018807">
    <property type="entry name" value="YJL171C/Tos1_N"/>
</dbReference>
<keyword evidence="4 9" id="KW-0732">Signal</keyword>
<evidence type="ECO:0000256" key="9">
    <source>
        <dbReference type="SAM" id="SignalP"/>
    </source>
</evidence>
<feature type="chain" id="PRO_5040244551" description="glucan endo-1,3-beta-D-glucosidase" evidence="9">
    <location>
        <begin position="20"/>
        <end position="473"/>
    </location>
</feature>
<evidence type="ECO:0000256" key="4">
    <source>
        <dbReference type="ARBA" id="ARBA00022729"/>
    </source>
</evidence>
<comment type="similarity">
    <text evidence="2">Belongs to the PGA52 family.</text>
</comment>
<dbReference type="GO" id="GO:0071555">
    <property type="term" value="P:cell wall organization"/>
    <property type="evidence" value="ECO:0007669"/>
    <property type="project" value="UniProtKB-KW"/>
</dbReference>
<dbReference type="GO" id="GO:0009277">
    <property type="term" value="C:fungal-type cell wall"/>
    <property type="evidence" value="ECO:0007669"/>
    <property type="project" value="TreeGrafter"/>
</dbReference>
<gene>
    <name evidence="12" type="ORF">M501DRAFT_980460</name>
</gene>
<feature type="domain" description="Cell wall protein YJL171C/Tos1 C-terminal" evidence="10">
    <location>
        <begin position="234"/>
        <end position="454"/>
    </location>
</feature>
<organism evidence="12 13">
    <name type="scientific">Patellaria atrata CBS 101060</name>
    <dbReference type="NCBI Taxonomy" id="1346257"/>
    <lineage>
        <taxon>Eukaryota</taxon>
        <taxon>Fungi</taxon>
        <taxon>Dikarya</taxon>
        <taxon>Ascomycota</taxon>
        <taxon>Pezizomycotina</taxon>
        <taxon>Dothideomycetes</taxon>
        <taxon>Dothideomycetes incertae sedis</taxon>
        <taxon>Patellariales</taxon>
        <taxon>Patellariaceae</taxon>
        <taxon>Patellaria</taxon>
    </lineage>
</organism>
<feature type="signal peptide" evidence="9">
    <location>
        <begin position="1"/>
        <end position="19"/>
    </location>
</feature>
<sequence length="473" mass="50418">MRSVALAAALTALTAGVQADLCTGTSKQINGNWYCQAVQRISYHGVGGRGTYKKVTGFNENTRTCSSVDFDFEGSLAPMDEDISFHFRGPVQLKQFAVYVPGASTQQKARSAKRTIHERRLGGHGHSAFHKRKDTVVPNNDIVQAEKRAVGDLVIATINGQVVSWINEYSGEPTPAVAVPAQNPSAAQATQPTVGSPSVVSPSFGSPSVGRPAQEQSRPKPSPSQSAPQPAGTGDWTQIAYYNAEQAIADGLVFLGHYGGQGSGVFDYAFGNSLSYLGSDGVSGCASPEVLRDVGIPSNKEFAIFSDKPCDGDNCGFVRPGTVAYEGFGGPSKAFFMEFSMPDDGRVGWNENMPAIWTLNAQIPRTLQYGDASCSCWTSGCGEFDLFEVLDSGNTRCKSTYHGPVHNQGGDSNYFVRPTSKTIKAAMVMHEGSIHIEILDDDTTFGASKSTSSIMGIADDARQNILTSIFDLA</sequence>
<dbReference type="Pfam" id="PF10287">
    <property type="entry name" value="YJL171C_Tos1_C"/>
    <property type="match status" value="1"/>
</dbReference>
<accession>A0A9P4S644</accession>
<evidence type="ECO:0000256" key="2">
    <source>
        <dbReference type="ARBA" id="ARBA00006055"/>
    </source>
</evidence>
<evidence type="ECO:0000259" key="11">
    <source>
        <dbReference type="Pfam" id="PF10290"/>
    </source>
</evidence>
<dbReference type="EC" id="3.2.1.39" evidence="3"/>
<dbReference type="EMBL" id="MU006104">
    <property type="protein sequence ID" value="KAF2836376.1"/>
    <property type="molecule type" value="Genomic_DNA"/>
</dbReference>
<evidence type="ECO:0000313" key="13">
    <source>
        <dbReference type="Proteomes" id="UP000799429"/>
    </source>
</evidence>
<evidence type="ECO:0000259" key="10">
    <source>
        <dbReference type="Pfam" id="PF10287"/>
    </source>
</evidence>
<protein>
    <recommendedName>
        <fullName evidence="3">glucan endo-1,3-beta-D-glucosidase</fullName>
        <ecNumber evidence="3">3.2.1.39</ecNumber>
    </recommendedName>
</protein>
<feature type="compositionally biased region" description="Polar residues" evidence="8">
    <location>
        <begin position="182"/>
        <end position="193"/>
    </location>
</feature>
<evidence type="ECO:0000256" key="5">
    <source>
        <dbReference type="ARBA" id="ARBA00022801"/>
    </source>
</evidence>
<feature type="region of interest" description="Disordered" evidence="8">
    <location>
        <begin position="177"/>
        <end position="234"/>
    </location>
</feature>
<dbReference type="PANTHER" id="PTHR31737">
    <property type="entry name" value="PROTEIN TOS1"/>
    <property type="match status" value="1"/>
</dbReference>
<evidence type="ECO:0000256" key="7">
    <source>
        <dbReference type="ARBA" id="ARBA00023316"/>
    </source>
</evidence>
<dbReference type="AlphaFoldDB" id="A0A9P4S644"/>
<dbReference type="Pfam" id="PF10290">
    <property type="entry name" value="YJL171C_Tos1_N"/>
    <property type="match status" value="1"/>
</dbReference>
<feature type="domain" description="Cell wall protein YJL171C/Tos1 N-terminal" evidence="11">
    <location>
        <begin position="40"/>
        <end position="101"/>
    </location>
</feature>
<keyword evidence="6" id="KW-0326">Glycosidase</keyword>
<name>A0A9P4S644_9PEZI</name>
<evidence type="ECO:0000256" key="3">
    <source>
        <dbReference type="ARBA" id="ARBA00012780"/>
    </source>
</evidence>
<dbReference type="GO" id="GO:0042973">
    <property type="term" value="F:glucan endo-1,3-beta-D-glucosidase activity"/>
    <property type="evidence" value="ECO:0007669"/>
    <property type="project" value="UniProtKB-EC"/>
</dbReference>
<keyword evidence="7" id="KW-0961">Cell wall biogenesis/degradation</keyword>
<dbReference type="PANTHER" id="PTHR31737:SF2">
    <property type="entry name" value="PROTEIN TOS1"/>
    <property type="match status" value="1"/>
</dbReference>
<dbReference type="InterPro" id="IPR018805">
    <property type="entry name" value="YJL171C/Tos1_C"/>
</dbReference>
<proteinExistence type="inferred from homology"/>
<evidence type="ECO:0000256" key="6">
    <source>
        <dbReference type="ARBA" id="ARBA00023295"/>
    </source>
</evidence>
<keyword evidence="13" id="KW-1185">Reference proteome</keyword>